<comment type="similarity">
    <text evidence="2">Belongs to the bacterial solute-binding protein 1 family.</text>
</comment>
<evidence type="ECO:0000256" key="5">
    <source>
        <dbReference type="ARBA" id="ARBA00022448"/>
    </source>
</evidence>
<dbReference type="Pfam" id="PF13416">
    <property type="entry name" value="SBP_bac_8"/>
    <property type="match status" value="1"/>
</dbReference>
<name>A0A2T6AVL9_9RHOB</name>
<accession>A0A2T6AVL9</accession>
<gene>
    <name evidence="9" type="ORF">C8N34_11117</name>
</gene>
<dbReference type="InterPro" id="IPR050490">
    <property type="entry name" value="Bact_solute-bd_prot1"/>
</dbReference>
<proteinExistence type="inferred from homology"/>
<keyword evidence="5" id="KW-0813">Transport</keyword>
<comment type="subunit">
    <text evidence="3">The complex is composed of two ATP-binding proteins (UgpC), two transmembrane proteins (UgpA and UgpE) and a solute-binding protein (UgpB).</text>
</comment>
<dbReference type="Proteomes" id="UP000244224">
    <property type="component" value="Unassembled WGS sequence"/>
</dbReference>
<sequence>MKTTFAMAAALSLAAQAALADATPITWWHGMGGANEQVINQIAEKFNAAQQSCAITPVSKGTYEEALASGIAAFRSGEQPNVIQIFDAGAATIINAKGATIAAEDILTQNGHSFDRDAFIPGVRWFYADASGKFIGMPFNSSAPIMYVNDEALAKAGVTAPKTWAEFEEVAPKLKEAGYIPLTASQLTWMFFENFFSRNNVQMATNANGYDSFDGTELRATAPEMIAFWTRVKDWHDKGWLGFYGAGWSDNQKPFEEGKVAFWIGSSGSFGGLSKTATMPFSADFMPYDETVADGNKSSFIGGAALFAFSGKPEAENKCTADFFSFLTSTEIQAFYHQATGYVAITTAAYEKSKADGWYDQHPQAEVGIKQLMLPQGEWSKGYRLGFYPQIRVIEEREFNKLFSGETTVEDAFKAIETEGNELLARFAKTSG</sequence>
<evidence type="ECO:0000256" key="8">
    <source>
        <dbReference type="SAM" id="SignalP"/>
    </source>
</evidence>
<feature type="chain" id="PRO_5015766776" description="sn-glycerol-3-phosphate-binding periplasmic protein UgpB" evidence="8">
    <location>
        <begin position="21"/>
        <end position="432"/>
    </location>
</feature>
<comment type="function">
    <text evidence="7">Part of the ABC transporter complex UgpBAEC involved in sn-glycerol-3-phosphate (G3P) import. Binds G3P.</text>
</comment>
<evidence type="ECO:0000256" key="1">
    <source>
        <dbReference type="ARBA" id="ARBA00004418"/>
    </source>
</evidence>
<keyword evidence="10" id="KW-1185">Reference proteome</keyword>
<feature type="signal peptide" evidence="8">
    <location>
        <begin position="1"/>
        <end position="20"/>
    </location>
</feature>
<reference evidence="9 10" key="1">
    <citation type="submission" date="2018-04" db="EMBL/GenBank/DDBJ databases">
        <title>Genomic Encyclopedia of Archaeal and Bacterial Type Strains, Phase II (KMG-II): from individual species to whole genera.</title>
        <authorList>
            <person name="Goeker M."/>
        </authorList>
    </citation>
    <scope>NUCLEOTIDE SEQUENCE [LARGE SCALE GENOMIC DNA]</scope>
    <source>
        <strain evidence="9 10">DSM 21823</strain>
    </source>
</reference>
<evidence type="ECO:0000313" key="10">
    <source>
        <dbReference type="Proteomes" id="UP000244224"/>
    </source>
</evidence>
<dbReference type="EMBL" id="QBKP01000011">
    <property type="protein sequence ID" value="PTX47865.1"/>
    <property type="molecule type" value="Genomic_DNA"/>
</dbReference>
<protein>
    <recommendedName>
        <fullName evidence="4">sn-glycerol-3-phosphate-binding periplasmic protein UgpB</fullName>
    </recommendedName>
</protein>
<evidence type="ECO:0000256" key="6">
    <source>
        <dbReference type="ARBA" id="ARBA00022729"/>
    </source>
</evidence>
<keyword evidence="6 8" id="KW-0732">Signal</keyword>
<dbReference type="RefSeq" id="WP_108129672.1">
    <property type="nucleotide sequence ID" value="NZ_QBKP01000011.1"/>
</dbReference>
<comment type="caution">
    <text evidence="9">The sequence shown here is derived from an EMBL/GenBank/DDBJ whole genome shotgun (WGS) entry which is preliminary data.</text>
</comment>
<dbReference type="PANTHER" id="PTHR43649">
    <property type="entry name" value="ARABINOSE-BINDING PROTEIN-RELATED"/>
    <property type="match status" value="1"/>
</dbReference>
<evidence type="ECO:0000313" key="9">
    <source>
        <dbReference type="EMBL" id="PTX47865.1"/>
    </source>
</evidence>
<evidence type="ECO:0000256" key="3">
    <source>
        <dbReference type="ARBA" id="ARBA00011557"/>
    </source>
</evidence>
<comment type="subcellular location">
    <subcellularLocation>
        <location evidence="1">Periplasm</location>
    </subcellularLocation>
</comment>
<dbReference type="Gene3D" id="3.40.190.10">
    <property type="entry name" value="Periplasmic binding protein-like II"/>
    <property type="match status" value="2"/>
</dbReference>
<organism evidence="9 10">
    <name type="scientific">Gemmobacter caeni</name>
    <dbReference type="NCBI Taxonomy" id="589035"/>
    <lineage>
        <taxon>Bacteria</taxon>
        <taxon>Pseudomonadati</taxon>
        <taxon>Pseudomonadota</taxon>
        <taxon>Alphaproteobacteria</taxon>
        <taxon>Rhodobacterales</taxon>
        <taxon>Paracoccaceae</taxon>
        <taxon>Gemmobacter</taxon>
    </lineage>
</organism>
<dbReference type="SUPFAM" id="SSF53850">
    <property type="entry name" value="Periplasmic binding protein-like II"/>
    <property type="match status" value="1"/>
</dbReference>
<evidence type="ECO:0000256" key="7">
    <source>
        <dbReference type="ARBA" id="ARBA00034473"/>
    </source>
</evidence>
<dbReference type="GO" id="GO:0042597">
    <property type="term" value="C:periplasmic space"/>
    <property type="evidence" value="ECO:0007669"/>
    <property type="project" value="UniProtKB-SubCell"/>
</dbReference>
<dbReference type="InterPro" id="IPR006059">
    <property type="entry name" value="SBP"/>
</dbReference>
<dbReference type="AlphaFoldDB" id="A0A2T6AVL9"/>
<dbReference type="OrthoDB" id="9762335at2"/>
<dbReference type="PANTHER" id="PTHR43649:SF31">
    <property type="entry name" value="SN-GLYCEROL-3-PHOSPHATE-BINDING PERIPLASMIC PROTEIN UGPB"/>
    <property type="match status" value="1"/>
</dbReference>
<evidence type="ECO:0000256" key="2">
    <source>
        <dbReference type="ARBA" id="ARBA00008520"/>
    </source>
</evidence>
<evidence type="ECO:0000256" key="4">
    <source>
        <dbReference type="ARBA" id="ARBA00017470"/>
    </source>
</evidence>